<feature type="domain" description="AB hydrolase-1" evidence="1">
    <location>
        <begin position="23"/>
        <end position="250"/>
    </location>
</feature>
<gene>
    <name evidence="2" type="ORF">SAMN04489810_0342</name>
</gene>
<sequence length="258" mass="27007">MDTVNSTDGTSIAYSAQGDGPVIVIVNGALSRAVDADPLAAALADAGFRAVTWDRRARGDSEDARGSTPEREVEDLAAVIETVGGAAGVLGHSSGAVLALYAASAGVPVGALFLSEPPLRFGADEPADDLAERLQKLVDDGELEEAITTFQLENIGLPQEMVDQFRSSEQFAAVVPLAQSTVYDTTLVRQVSTPPPSMLSVGSPVTILRGEQTFPMLITGSDRLADEIEGAELVIVPESVMHRPDPAATAAVVRDRLR</sequence>
<keyword evidence="2" id="KW-0378">Hydrolase</keyword>
<protein>
    <submittedName>
        <fullName evidence="2">Alpha/beta hydrolase family protein</fullName>
    </submittedName>
</protein>
<evidence type="ECO:0000313" key="2">
    <source>
        <dbReference type="EMBL" id="SDG45223.1"/>
    </source>
</evidence>
<dbReference type="Pfam" id="PF12697">
    <property type="entry name" value="Abhydrolase_6"/>
    <property type="match status" value="1"/>
</dbReference>
<keyword evidence="3" id="KW-1185">Reference proteome</keyword>
<dbReference type="AlphaFoldDB" id="A0A1G7UCM5"/>
<dbReference type="InterPro" id="IPR029058">
    <property type="entry name" value="AB_hydrolase_fold"/>
</dbReference>
<name>A0A1G7UCM5_9MICO</name>
<dbReference type="Proteomes" id="UP000199009">
    <property type="component" value="Chromosome I"/>
</dbReference>
<evidence type="ECO:0000259" key="1">
    <source>
        <dbReference type="Pfam" id="PF12697"/>
    </source>
</evidence>
<organism evidence="2 3">
    <name type="scientific">Microbacterium pygmaeum</name>
    <dbReference type="NCBI Taxonomy" id="370764"/>
    <lineage>
        <taxon>Bacteria</taxon>
        <taxon>Bacillati</taxon>
        <taxon>Actinomycetota</taxon>
        <taxon>Actinomycetes</taxon>
        <taxon>Micrococcales</taxon>
        <taxon>Microbacteriaceae</taxon>
        <taxon>Microbacterium</taxon>
    </lineage>
</organism>
<dbReference type="InterPro" id="IPR000073">
    <property type="entry name" value="AB_hydrolase_1"/>
</dbReference>
<evidence type="ECO:0000313" key="3">
    <source>
        <dbReference type="Proteomes" id="UP000199009"/>
    </source>
</evidence>
<dbReference type="GO" id="GO:0016787">
    <property type="term" value="F:hydrolase activity"/>
    <property type="evidence" value="ECO:0007669"/>
    <property type="project" value="UniProtKB-KW"/>
</dbReference>
<dbReference type="EMBL" id="LT629692">
    <property type="protein sequence ID" value="SDG45223.1"/>
    <property type="molecule type" value="Genomic_DNA"/>
</dbReference>
<dbReference type="SUPFAM" id="SSF53474">
    <property type="entry name" value="alpha/beta-Hydrolases"/>
    <property type="match status" value="1"/>
</dbReference>
<proteinExistence type="predicted"/>
<reference evidence="2 3" key="1">
    <citation type="submission" date="2016-10" db="EMBL/GenBank/DDBJ databases">
        <authorList>
            <person name="de Groot N.N."/>
        </authorList>
    </citation>
    <scope>NUCLEOTIDE SEQUENCE [LARGE SCALE GENOMIC DNA]</scope>
    <source>
        <strain evidence="2 3">DSM 23142</strain>
    </source>
</reference>
<accession>A0A1G7UCM5</accession>
<dbReference type="STRING" id="370764.SAMN04489810_0342"/>
<dbReference type="RefSeq" id="WP_091485369.1">
    <property type="nucleotide sequence ID" value="NZ_LT629692.1"/>
</dbReference>
<dbReference type="Gene3D" id="3.40.50.1820">
    <property type="entry name" value="alpha/beta hydrolase"/>
    <property type="match status" value="1"/>
</dbReference>
<dbReference type="OrthoDB" id="63519at2"/>